<feature type="region of interest" description="Disordered" evidence="1">
    <location>
        <begin position="156"/>
        <end position="181"/>
    </location>
</feature>
<dbReference type="InterPro" id="IPR013083">
    <property type="entry name" value="Znf_RING/FYVE/PHD"/>
</dbReference>
<sequence>MSTLKSIFECKICHGPLSECVILPCGETICRKHSHSIQDLYCPSCKKTHQVPKDGFPLNKLVNLLFETDIQNLDMGGKFRAAEESCSKLENSIEMFNNLKSCIQSFSPGFCKLASVNRYHNYSQKEHKLLVHVKILSLYNRNFSILDFKTPKKKHKKRRKSFGQNLNQVTGPDFDLDYQPE</sequence>
<reference evidence="2 3" key="1">
    <citation type="journal article" date="2018" name="Sci. Rep.">
        <title>Genomic signatures of local adaptation to the degree of environmental predictability in rotifers.</title>
        <authorList>
            <person name="Franch-Gras L."/>
            <person name="Hahn C."/>
            <person name="Garcia-Roger E.M."/>
            <person name="Carmona M.J."/>
            <person name="Serra M."/>
            <person name="Gomez A."/>
        </authorList>
    </citation>
    <scope>NUCLEOTIDE SEQUENCE [LARGE SCALE GENOMIC DNA]</scope>
    <source>
        <strain evidence="2">HYR1</strain>
    </source>
</reference>
<dbReference type="AlphaFoldDB" id="A0A3M7S3F8"/>
<dbReference type="OrthoDB" id="6270329at2759"/>
<keyword evidence="3" id="KW-1185">Reference proteome</keyword>
<gene>
    <name evidence="2" type="ORF">BpHYR1_000728</name>
</gene>
<evidence type="ECO:0000313" key="2">
    <source>
        <dbReference type="EMBL" id="RNA30138.1"/>
    </source>
</evidence>
<organism evidence="2 3">
    <name type="scientific">Brachionus plicatilis</name>
    <name type="common">Marine rotifer</name>
    <name type="synonym">Brachionus muelleri</name>
    <dbReference type="NCBI Taxonomy" id="10195"/>
    <lineage>
        <taxon>Eukaryota</taxon>
        <taxon>Metazoa</taxon>
        <taxon>Spiralia</taxon>
        <taxon>Gnathifera</taxon>
        <taxon>Rotifera</taxon>
        <taxon>Eurotatoria</taxon>
        <taxon>Monogononta</taxon>
        <taxon>Pseudotrocha</taxon>
        <taxon>Ploima</taxon>
        <taxon>Brachionidae</taxon>
        <taxon>Brachionus</taxon>
    </lineage>
</organism>
<dbReference type="EMBL" id="REGN01002120">
    <property type="protein sequence ID" value="RNA30138.1"/>
    <property type="molecule type" value="Genomic_DNA"/>
</dbReference>
<proteinExistence type="predicted"/>
<dbReference type="Gene3D" id="3.30.40.10">
    <property type="entry name" value="Zinc/RING finger domain, C3HC4 (zinc finger)"/>
    <property type="match status" value="1"/>
</dbReference>
<name>A0A3M7S3F8_BRAPC</name>
<evidence type="ECO:0000256" key="1">
    <source>
        <dbReference type="SAM" id="MobiDB-lite"/>
    </source>
</evidence>
<comment type="caution">
    <text evidence="2">The sequence shown here is derived from an EMBL/GenBank/DDBJ whole genome shotgun (WGS) entry which is preliminary data.</text>
</comment>
<protein>
    <submittedName>
        <fullName evidence="2">Uncharacterized protein</fullName>
    </submittedName>
</protein>
<accession>A0A3M7S3F8</accession>
<dbReference type="Proteomes" id="UP000276133">
    <property type="component" value="Unassembled WGS sequence"/>
</dbReference>
<evidence type="ECO:0000313" key="3">
    <source>
        <dbReference type="Proteomes" id="UP000276133"/>
    </source>
</evidence>
<dbReference type="SUPFAM" id="SSF57850">
    <property type="entry name" value="RING/U-box"/>
    <property type="match status" value="1"/>
</dbReference>